<sequence length="290" mass="30719">MKTKLVFLASAFFLSAPIYSQIGINTPTPSSTLDVSGSIEGNFREITTTYDLDAKDYHVSFSGALNSTLNLPAIAATDGSATDFTGRKYYIKNNSTTSTLALNAATGQTLRLGSNITNNNSYVLKPGKIAVLTANGTNGWDLSTDSYVTIIDSYANGPKVVAQTVPASGYYTLNDSPITLNVPTAGTKIVFYFTGLGTAGGSANSLGTLRFQLAQSGTAVATYPSVNMISWYNYSGVFPVCFSFKAAYSVTNLAPGTYTFSLQTKREAEAGSISDVTIWSSASTAQVYYK</sequence>
<organism evidence="2 3">
    <name type="scientific">Chryseobacterium shigense</name>
    <dbReference type="NCBI Taxonomy" id="297244"/>
    <lineage>
        <taxon>Bacteria</taxon>
        <taxon>Pseudomonadati</taxon>
        <taxon>Bacteroidota</taxon>
        <taxon>Flavobacteriia</taxon>
        <taxon>Flavobacteriales</taxon>
        <taxon>Weeksellaceae</taxon>
        <taxon>Chryseobacterium group</taxon>
        <taxon>Chryseobacterium</taxon>
    </lineage>
</organism>
<dbReference type="RefSeq" id="WP_184159017.1">
    <property type="nucleotide sequence ID" value="NZ_JACHLC010000001.1"/>
</dbReference>
<protein>
    <recommendedName>
        <fullName evidence="4">DUF4397 domain-containing protein</fullName>
    </recommendedName>
</protein>
<feature type="signal peptide" evidence="1">
    <location>
        <begin position="1"/>
        <end position="20"/>
    </location>
</feature>
<dbReference type="Proteomes" id="UP000589738">
    <property type="component" value="Unassembled WGS sequence"/>
</dbReference>
<comment type="caution">
    <text evidence="2">The sequence shown here is derived from an EMBL/GenBank/DDBJ whole genome shotgun (WGS) entry which is preliminary data.</text>
</comment>
<proteinExistence type="predicted"/>
<feature type="chain" id="PRO_5032348771" description="DUF4397 domain-containing protein" evidence="1">
    <location>
        <begin position="21"/>
        <end position="290"/>
    </location>
</feature>
<accession>A0A841N5H1</accession>
<keyword evidence="3" id="KW-1185">Reference proteome</keyword>
<evidence type="ECO:0008006" key="4">
    <source>
        <dbReference type="Google" id="ProtNLM"/>
    </source>
</evidence>
<gene>
    <name evidence="2" type="ORF">HNP36_001426</name>
</gene>
<evidence type="ECO:0000313" key="2">
    <source>
        <dbReference type="EMBL" id="MBB6370373.1"/>
    </source>
</evidence>
<dbReference type="AlphaFoldDB" id="A0A841N5H1"/>
<name>A0A841N5H1_9FLAO</name>
<evidence type="ECO:0000256" key="1">
    <source>
        <dbReference type="SAM" id="SignalP"/>
    </source>
</evidence>
<evidence type="ECO:0000313" key="3">
    <source>
        <dbReference type="Proteomes" id="UP000589738"/>
    </source>
</evidence>
<keyword evidence="1" id="KW-0732">Signal</keyword>
<reference evidence="2 3" key="1">
    <citation type="submission" date="2020-08" db="EMBL/GenBank/DDBJ databases">
        <title>Functional genomics of gut bacteria from endangered species of beetles.</title>
        <authorList>
            <person name="Carlos-Shanley C."/>
        </authorList>
    </citation>
    <scope>NUCLEOTIDE SEQUENCE [LARGE SCALE GENOMIC DNA]</scope>
    <source>
        <strain evidence="2 3">S00136</strain>
    </source>
</reference>
<dbReference type="EMBL" id="JACHLC010000001">
    <property type="protein sequence ID" value="MBB6370373.1"/>
    <property type="molecule type" value="Genomic_DNA"/>
</dbReference>